<dbReference type="GO" id="GO:0005835">
    <property type="term" value="C:fatty acid synthase complex"/>
    <property type="evidence" value="ECO:0007669"/>
    <property type="project" value="InterPro"/>
</dbReference>
<accession>A0A1C0TQG9</accession>
<dbReference type="FunFam" id="3.10.129.10:FF:000042">
    <property type="entry name" value="MaoC domain protein dehydratase"/>
    <property type="match status" value="1"/>
</dbReference>
<keyword evidence="1" id="KW-0456">Lyase</keyword>
<dbReference type="RefSeq" id="WP_065790575.1">
    <property type="nucleotide sequence ID" value="NZ_MAUJ01000003.1"/>
</dbReference>
<sequence>MKLENIIFDEIEIGQNVSVVRTVTMNDVLGFAALTGDFNPVHVNEEYANQTRFHGVVAHGMWTAAQISAVIGTTLPGPGSIYLSQDLKFVAPVKIGDEITTKITVIDKDLSRRVVTLDCQCTNQKKQEVVFGIATILAPKEKQLVEVSEPSVTVCENTG</sequence>
<dbReference type="GO" id="GO:0004312">
    <property type="term" value="F:fatty acid synthase activity"/>
    <property type="evidence" value="ECO:0007669"/>
    <property type="project" value="InterPro"/>
</dbReference>
<dbReference type="EMBL" id="MAUJ01000003">
    <property type="protein sequence ID" value="OCQ21206.1"/>
    <property type="molecule type" value="Genomic_DNA"/>
</dbReference>
<dbReference type="AlphaFoldDB" id="A0A1C0TQG9"/>
<dbReference type="PRINTS" id="PR01483">
    <property type="entry name" value="FASYNTHASE"/>
</dbReference>
<comment type="caution">
    <text evidence="3">The sequence shown here is derived from an EMBL/GenBank/DDBJ whole genome shotgun (WGS) entry which is preliminary data.</text>
</comment>
<proteinExistence type="predicted"/>
<evidence type="ECO:0000313" key="3">
    <source>
        <dbReference type="EMBL" id="OCQ21206.1"/>
    </source>
</evidence>
<dbReference type="PANTHER" id="PTHR43437:SF3">
    <property type="entry name" value="HYDROXYACYL-THIOESTER DEHYDRATASE TYPE 2, MITOCHONDRIAL"/>
    <property type="match status" value="1"/>
</dbReference>
<feature type="domain" description="MaoC-like" evidence="2">
    <location>
        <begin position="19"/>
        <end position="114"/>
    </location>
</feature>
<reference evidence="4" key="1">
    <citation type="submission" date="2016-07" db="EMBL/GenBank/DDBJ databases">
        <authorList>
            <person name="Florea S."/>
            <person name="Webb J.S."/>
            <person name="Jaromczyk J."/>
            <person name="Schardl C.L."/>
        </authorList>
    </citation>
    <scope>NUCLEOTIDE SEQUENCE [LARGE SCALE GENOMIC DNA]</scope>
    <source>
        <strain evidence="4">IPB1</strain>
    </source>
</reference>
<dbReference type="InterPro" id="IPR050965">
    <property type="entry name" value="UPF0336/Enoyl-CoA_hydratase"/>
</dbReference>
<organism evidence="3 4">
    <name type="scientific">Pseudoalteromonas luteoviolacea</name>
    <dbReference type="NCBI Taxonomy" id="43657"/>
    <lineage>
        <taxon>Bacteria</taxon>
        <taxon>Pseudomonadati</taxon>
        <taxon>Pseudomonadota</taxon>
        <taxon>Gammaproteobacteria</taxon>
        <taxon>Alteromonadales</taxon>
        <taxon>Pseudoalteromonadaceae</taxon>
        <taxon>Pseudoalteromonas</taxon>
    </lineage>
</organism>
<evidence type="ECO:0000256" key="1">
    <source>
        <dbReference type="ARBA" id="ARBA00023239"/>
    </source>
</evidence>
<dbReference type="Pfam" id="PF01575">
    <property type="entry name" value="MaoC_dehydratas"/>
    <property type="match status" value="1"/>
</dbReference>
<protein>
    <recommendedName>
        <fullName evidence="2">MaoC-like domain-containing protein</fullName>
    </recommendedName>
</protein>
<dbReference type="GO" id="GO:0019171">
    <property type="term" value="F:(3R)-hydroxyacyl-[acyl-carrier-protein] dehydratase activity"/>
    <property type="evidence" value="ECO:0007669"/>
    <property type="project" value="TreeGrafter"/>
</dbReference>
<dbReference type="InterPro" id="IPR029069">
    <property type="entry name" value="HotDog_dom_sf"/>
</dbReference>
<dbReference type="PANTHER" id="PTHR43437">
    <property type="entry name" value="HYDROXYACYL-THIOESTER DEHYDRATASE TYPE 2, MITOCHONDRIAL-RELATED"/>
    <property type="match status" value="1"/>
</dbReference>
<evidence type="ECO:0000313" key="4">
    <source>
        <dbReference type="Proteomes" id="UP000093366"/>
    </source>
</evidence>
<dbReference type="InterPro" id="IPR003965">
    <property type="entry name" value="Fatty_acid_synthase"/>
</dbReference>
<dbReference type="SUPFAM" id="SSF54637">
    <property type="entry name" value="Thioesterase/thiol ester dehydrase-isomerase"/>
    <property type="match status" value="1"/>
</dbReference>
<dbReference type="GO" id="GO:0006633">
    <property type="term" value="P:fatty acid biosynthetic process"/>
    <property type="evidence" value="ECO:0007669"/>
    <property type="project" value="InterPro"/>
</dbReference>
<dbReference type="CDD" id="cd03449">
    <property type="entry name" value="R_hydratase"/>
    <property type="match status" value="1"/>
</dbReference>
<dbReference type="OrthoDB" id="9774179at2"/>
<dbReference type="InterPro" id="IPR002539">
    <property type="entry name" value="MaoC-like_dom"/>
</dbReference>
<name>A0A1C0TQG9_9GAMM</name>
<evidence type="ECO:0000259" key="2">
    <source>
        <dbReference type="Pfam" id="PF01575"/>
    </source>
</evidence>
<gene>
    <name evidence="3" type="ORF">A7985_11280</name>
</gene>
<dbReference type="Gene3D" id="3.10.129.10">
    <property type="entry name" value="Hotdog Thioesterase"/>
    <property type="match status" value="1"/>
</dbReference>
<dbReference type="Proteomes" id="UP000093366">
    <property type="component" value="Unassembled WGS sequence"/>
</dbReference>